<sequence length="42" mass="4845">MFDEKFIRENIIADDVKKLSDAAAHLESAIYDHQSIPLWSAR</sequence>
<comment type="caution">
    <text evidence="1">The sequence shown here is derived from an EMBL/GenBank/DDBJ whole genome shotgun (WGS) entry which is preliminary data.</text>
</comment>
<gene>
    <name evidence="1" type="ORF">SAMN05216240_1058</name>
</gene>
<accession>A0ABY1S814</accession>
<name>A0ABY1S814_CALBS</name>
<protein>
    <submittedName>
        <fullName evidence="1">Uncharacterized protein</fullName>
    </submittedName>
</protein>
<reference evidence="1 2" key="1">
    <citation type="submission" date="2017-05" db="EMBL/GenBank/DDBJ databases">
        <authorList>
            <person name="Varghese N."/>
            <person name="Submissions S."/>
        </authorList>
    </citation>
    <scope>NUCLEOTIDE SEQUENCE [LARGE SCALE GENOMIC DNA]</scope>
    <source>
        <strain evidence="1 2">MACB1020</strain>
    </source>
</reference>
<evidence type="ECO:0000313" key="1">
    <source>
        <dbReference type="EMBL" id="SMR92527.1"/>
    </source>
</evidence>
<proteinExistence type="predicted"/>
<keyword evidence="2" id="KW-1185">Reference proteome</keyword>
<dbReference type="RefSeq" id="WP_015908371.1">
    <property type="nucleotide sequence ID" value="NZ_FUZJ01000001.1"/>
</dbReference>
<evidence type="ECO:0000313" key="2">
    <source>
        <dbReference type="Proteomes" id="UP000196803"/>
    </source>
</evidence>
<dbReference type="Proteomes" id="UP000196803">
    <property type="component" value="Unassembled WGS sequence"/>
</dbReference>
<dbReference type="EMBL" id="FXXC01000001">
    <property type="protein sequence ID" value="SMR92527.1"/>
    <property type="molecule type" value="Genomic_DNA"/>
</dbReference>
<organism evidence="1 2">
    <name type="scientific">Caldicellulosiruptor bescii</name>
    <name type="common">Anaerocellum thermophilum</name>
    <dbReference type="NCBI Taxonomy" id="31899"/>
    <lineage>
        <taxon>Bacteria</taxon>
        <taxon>Bacillati</taxon>
        <taxon>Bacillota</taxon>
        <taxon>Bacillota incertae sedis</taxon>
        <taxon>Caldicellulosiruptorales</taxon>
        <taxon>Caldicellulosiruptoraceae</taxon>
        <taxon>Caldicellulosiruptor</taxon>
    </lineage>
</organism>
<dbReference type="GeneID" id="77275978"/>